<organism evidence="2">
    <name type="scientific">freshwater metagenome</name>
    <dbReference type="NCBI Taxonomy" id="449393"/>
    <lineage>
        <taxon>unclassified sequences</taxon>
        <taxon>metagenomes</taxon>
        <taxon>ecological metagenomes</taxon>
    </lineage>
</organism>
<name>A0A6J5Z3R5_9ZZZZ</name>
<protein>
    <submittedName>
        <fullName evidence="2">Unannotated protein</fullName>
    </submittedName>
</protein>
<proteinExistence type="predicted"/>
<reference evidence="2" key="1">
    <citation type="submission" date="2020-05" db="EMBL/GenBank/DDBJ databases">
        <authorList>
            <person name="Chiriac C."/>
            <person name="Salcher M."/>
            <person name="Ghai R."/>
            <person name="Kavagutti S V."/>
        </authorList>
    </citation>
    <scope>NUCLEOTIDE SEQUENCE</scope>
</reference>
<keyword evidence="1" id="KW-0812">Transmembrane</keyword>
<evidence type="ECO:0000313" key="4">
    <source>
        <dbReference type="EMBL" id="CAB4743367.1"/>
    </source>
</evidence>
<sequence length="73" mass="7926">MNTTINRLVIRAAAWVHMSAPRWGVKVREERGDVPGWVLVTVMTAGLVVAVWSVADGQLKSVLTSALRSVSQP</sequence>
<dbReference type="AlphaFoldDB" id="A0A6J5Z3R5"/>
<dbReference type="EMBL" id="CAESAI010000008">
    <property type="protein sequence ID" value="CAB4334960.1"/>
    <property type="molecule type" value="Genomic_DNA"/>
</dbReference>
<dbReference type="EMBL" id="CAFBQG010000014">
    <property type="protein sequence ID" value="CAB5044975.1"/>
    <property type="molecule type" value="Genomic_DNA"/>
</dbReference>
<keyword evidence="1" id="KW-0472">Membrane</keyword>
<feature type="transmembrane region" description="Helical" evidence="1">
    <location>
        <begin position="34"/>
        <end position="55"/>
    </location>
</feature>
<dbReference type="EMBL" id="CAFBPK010000012">
    <property type="protein sequence ID" value="CAB5020007.1"/>
    <property type="molecule type" value="Genomic_DNA"/>
</dbReference>
<dbReference type="EMBL" id="CAFAAO010000004">
    <property type="protein sequence ID" value="CAB4797737.1"/>
    <property type="molecule type" value="Genomic_DNA"/>
</dbReference>
<evidence type="ECO:0000313" key="5">
    <source>
        <dbReference type="EMBL" id="CAB4797737.1"/>
    </source>
</evidence>
<evidence type="ECO:0000313" key="7">
    <source>
        <dbReference type="EMBL" id="CAB5020007.1"/>
    </source>
</evidence>
<evidence type="ECO:0000313" key="2">
    <source>
        <dbReference type="EMBL" id="CAB4334960.1"/>
    </source>
</evidence>
<dbReference type="EMBL" id="CAEZZD010000027">
    <property type="protein sequence ID" value="CAB4743367.1"/>
    <property type="molecule type" value="Genomic_DNA"/>
</dbReference>
<dbReference type="EMBL" id="CAESAD010000012">
    <property type="protein sequence ID" value="CAB4344106.1"/>
    <property type="molecule type" value="Genomic_DNA"/>
</dbReference>
<evidence type="ECO:0000313" key="6">
    <source>
        <dbReference type="EMBL" id="CAB4846391.1"/>
    </source>
</evidence>
<evidence type="ECO:0000313" key="8">
    <source>
        <dbReference type="EMBL" id="CAB5044975.1"/>
    </source>
</evidence>
<evidence type="ECO:0000256" key="1">
    <source>
        <dbReference type="SAM" id="Phobius"/>
    </source>
</evidence>
<evidence type="ECO:0000313" key="3">
    <source>
        <dbReference type="EMBL" id="CAB4344106.1"/>
    </source>
</evidence>
<gene>
    <name evidence="4" type="ORF">UFOPK2824_00290</name>
    <name evidence="5" type="ORF">UFOPK3037_00412</name>
    <name evidence="6" type="ORF">UFOPK3278_00296</name>
    <name evidence="2" type="ORF">UFOPK3406_00512</name>
    <name evidence="3" type="ORF">UFOPK3925_01330</name>
    <name evidence="7" type="ORF">UFOPK4097_00874</name>
    <name evidence="8" type="ORF">UFOPK4301_00206</name>
</gene>
<accession>A0A6J5Z3R5</accession>
<dbReference type="EMBL" id="CAFBIX010000005">
    <property type="protein sequence ID" value="CAB4846391.1"/>
    <property type="molecule type" value="Genomic_DNA"/>
</dbReference>
<keyword evidence="1" id="KW-1133">Transmembrane helix</keyword>